<keyword evidence="2" id="KW-1185">Reference proteome</keyword>
<accession>A0AA39TPL1</accession>
<dbReference type="GO" id="GO:0005869">
    <property type="term" value="C:dynactin complex"/>
    <property type="evidence" value="ECO:0007669"/>
    <property type="project" value="InterPro"/>
</dbReference>
<protein>
    <recommendedName>
        <fullName evidence="3">Nuclear distribution protein</fullName>
    </recommendedName>
</protein>
<name>A0AA39TPL1_9PEZI</name>
<dbReference type="AlphaFoldDB" id="A0AA39TPL1"/>
<evidence type="ECO:0008006" key="3">
    <source>
        <dbReference type="Google" id="ProtNLM"/>
    </source>
</evidence>
<sequence length="206" mass="22653">MIDDTLDKTTLATISLLEARLLRIEHILYGSCTPPSQAPAESATTSLAELERRFALLTRHFRVYAEILKIYQTHPSLFQPPPPSTPPTDLSPEAICATVLSYASSFPSTASALSAVTTDTPVPDPKLSVGLAALVPRMKGIEATQLAQEAEIAALRERSERVMRQWYEGSVLRYGGLVADVEGKFEKLEVGVRRVERFRELEAGEI</sequence>
<dbReference type="EMBL" id="JAULSR010000009">
    <property type="protein sequence ID" value="KAK0612486.1"/>
    <property type="molecule type" value="Genomic_DNA"/>
</dbReference>
<dbReference type="InterPro" id="IPR009991">
    <property type="entry name" value="DCTN3"/>
</dbReference>
<evidence type="ECO:0000313" key="1">
    <source>
        <dbReference type="EMBL" id="KAK0612486.1"/>
    </source>
</evidence>
<organism evidence="1 2">
    <name type="scientific">Bombardia bombarda</name>
    <dbReference type="NCBI Taxonomy" id="252184"/>
    <lineage>
        <taxon>Eukaryota</taxon>
        <taxon>Fungi</taxon>
        <taxon>Dikarya</taxon>
        <taxon>Ascomycota</taxon>
        <taxon>Pezizomycotina</taxon>
        <taxon>Sordariomycetes</taxon>
        <taxon>Sordariomycetidae</taxon>
        <taxon>Sordariales</taxon>
        <taxon>Lasiosphaeriaceae</taxon>
        <taxon>Bombardia</taxon>
    </lineage>
</organism>
<gene>
    <name evidence="1" type="ORF">B0T17DRAFT_593439</name>
</gene>
<dbReference type="GO" id="GO:0061640">
    <property type="term" value="P:cytoskeleton-dependent cytokinesis"/>
    <property type="evidence" value="ECO:0007669"/>
    <property type="project" value="InterPro"/>
</dbReference>
<reference evidence="1" key="1">
    <citation type="submission" date="2023-06" db="EMBL/GenBank/DDBJ databases">
        <title>Genome-scale phylogeny and comparative genomics of the fungal order Sordariales.</title>
        <authorList>
            <consortium name="Lawrence Berkeley National Laboratory"/>
            <person name="Hensen N."/>
            <person name="Bonometti L."/>
            <person name="Westerberg I."/>
            <person name="Brannstrom I.O."/>
            <person name="Guillou S."/>
            <person name="Cros-Aarteil S."/>
            <person name="Calhoun S."/>
            <person name="Haridas S."/>
            <person name="Kuo A."/>
            <person name="Mondo S."/>
            <person name="Pangilinan J."/>
            <person name="Riley R."/>
            <person name="LaButti K."/>
            <person name="Andreopoulos B."/>
            <person name="Lipzen A."/>
            <person name="Chen C."/>
            <person name="Yanf M."/>
            <person name="Daum C."/>
            <person name="Ng V."/>
            <person name="Clum A."/>
            <person name="Steindorff A."/>
            <person name="Ohm R."/>
            <person name="Martin F."/>
            <person name="Silar P."/>
            <person name="Natvig D."/>
            <person name="Lalanne C."/>
            <person name="Gautier V."/>
            <person name="Ament-velasquez S.L."/>
            <person name="Kruys A."/>
            <person name="Hutchinson M.I."/>
            <person name="Powell A.J."/>
            <person name="Barry K."/>
            <person name="Miller A.N."/>
            <person name="Grigoriev I.V."/>
            <person name="Debuchy R."/>
            <person name="Gladieux P."/>
            <person name="Thoren M.H."/>
            <person name="Johannesson H."/>
        </authorList>
    </citation>
    <scope>NUCLEOTIDE SEQUENCE</scope>
    <source>
        <strain evidence="1">SMH3391-2</strain>
    </source>
</reference>
<proteinExistence type="predicted"/>
<comment type="caution">
    <text evidence="1">The sequence shown here is derived from an EMBL/GenBank/DDBJ whole genome shotgun (WGS) entry which is preliminary data.</text>
</comment>
<dbReference type="Proteomes" id="UP001174934">
    <property type="component" value="Unassembled WGS sequence"/>
</dbReference>
<evidence type="ECO:0000313" key="2">
    <source>
        <dbReference type="Proteomes" id="UP001174934"/>
    </source>
</evidence>
<dbReference type="Pfam" id="PF07426">
    <property type="entry name" value="Dynactin_p22"/>
    <property type="match status" value="1"/>
</dbReference>